<dbReference type="PROSITE" id="PS51257">
    <property type="entry name" value="PROKAR_LIPOPROTEIN"/>
    <property type="match status" value="1"/>
</dbReference>
<feature type="signal peptide" evidence="2">
    <location>
        <begin position="1"/>
        <end position="28"/>
    </location>
</feature>
<name>A0A6H3F9U9_9BACT</name>
<feature type="chain" id="PRO_5026233442" description="DUF3313 domain-containing protein" evidence="2">
    <location>
        <begin position="29"/>
        <end position="434"/>
    </location>
</feature>
<dbReference type="Proteomes" id="UP000292919">
    <property type="component" value="Unassembled WGS sequence"/>
</dbReference>
<evidence type="ECO:0000313" key="4">
    <source>
        <dbReference type="Proteomes" id="UP000292919"/>
    </source>
</evidence>
<feature type="region of interest" description="Disordered" evidence="1">
    <location>
        <begin position="385"/>
        <end position="434"/>
    </location>
</feature>
<keyword evidence="2" id="KW-0732">Signal</keyword>
<comment type="caution">
    <text evidence="3">The sequence shown here is derived from an EMBL/GenBank/DDBJ whole genome shotgun (WGS) entry which is preliminary data.</text>
</comment>
<evidence type="ECO:0000256" key="2">
    <source>
        <dbReference type="SAM" id="SignalP"/>
    </source>
</evidence>
<sequence length="434" mass="46719">MPVKHVLHRLFLAVLCTAAACVLPGCKAAVPNLPPMQANAPVHTSYSGALADLNTVLEVYLPPDYPDTFFFVKPIVDATGLSQTGEIPLDITALVRDAVAQVYYKVRYVEQYDQTDIVQIQAELLKLQTSKLQGLAVKPAQRPAVDFTIAGRISQFDRNLESQSDKARAMANFGEGLSRTDINASAEASSRLSRLSVSFSVFNPNGIALPGKFGASMEVRYAKNGMDFGFAIFGNGLGFGSEATAMHGRHLALQMMTEFSVVQIIGRALNVPYWRVGATQNIFTPDRLVTSEWQRQYASMGPLLIPFMQSQCIACGDSSVMVTGQMDAQTQAALDRFADKFGVKNRSYPNYEMFKALEMHRLLDRGAASAAWAAYGAYKGGSRPVAMPQAARPAAPPAAPRPEPRSAPSSPANGGPAATPTAQPDVAKPLEGLL</sequence>
<evidence type="ECO:0000256" key="1">
    <source>
        <dbReference type="SAM" id="MobiDB-lite"/>
    </source>
</evidence>
<evidence type="ECO:0008006" key="5">
    <source>
        <dbReference type="Google" id="ProtNLM"/>
    </source>
</evidence>
<evidence type="ECO:0000313" key="3">
    <source>
        <dbReference type="EMBL" id="TBH79337.1"/>
    </source>
</evidence>
<dbReference type="AlphaFoldDB" id="A0A6H3F9U9"/>
<keyword evidence="4" id="KW-1185">Reference proteome</keyword>
<protein>
    <recommendedName>
        <fullName evidence="5">DUF3313 domain-containing protein</fullName>
    </recommendedName>
</protein>
<feature type="compositionally biased region" description="Low complexity" evidence="1">
    <location>
        <begin position="406"/>
        <end position="422"/>
    </location>
</feature>
<gene>
    <name evidence="3" type="ORF">EB812_08330</name>
</gene>
<dbReference type="EMBL" id="SIXC01000009">
    <property type="protein sequence ID" value="TBH79337.1"/>
    <property type="molecule type" value="Genomic_DNA"/>
</dbReference>
<reference evidence="3 4" key="1">
    <citation type="submission" date="2018-12" db="EMBL/GenBank/DDBJ databases">
        <title>First genome draft of Desulfovibrio legallis sp. nov.</title>
        <authorList>
            <person name="Ben Dhia O."/>
            <person name="Najjari A."/>
            <person name="Ferjani R."/>
            <person name="Fhoula I."/>
            <person name="Fardeau M.-L."/>
            <person name="Boudabbous A."/>
            <person name="Ouzari H.I."/>
        </authorList>
    </citation>
    <scope>NUCLEOTIDE SEQUENCE [LARGE SCALE GENOMIC DNA]</scope>
    <source>
        <strain evidence="3 4">H1T</strain>
    </source>
</reference>
<organism evidence="3 4">
    <name type="scientific">Desulfovibrio legallii</name>
    <dbReference type="NCBI Taxonomy" id="571438"/>
    <lineage>
        <taxon>Bacteria</taxon>
        <taxon>Pseudomonadati</taxon>
        <taxon>Thermodesulfobacteriota</taxon>
        <taxon>Desulfovibrionia</taxon>
        <taxon>Desulfovibrionales</taxon>
        <taxon>Desulfovibrionaceae</taxon>
        <taxon>Desulfovibrio</taxon>
    </lineage>
</organism>
<accession>A0A6H3F9U9</accession>
<proteinExistence type="predicted"/>